<sequence length="100" mass="11568">MIMSTYYGFSRCCLKNNRSPVEFFGFLFSPSLLLLEKILKTVKKCTALAGRARYIGVCCDDSPIYNNIIVNRFSAALSRPPRARYLCRDKWLKIYVNNNK</sequence>
<dbReference type="AlphaFoldDB" id="A0A2S2PEB0"/>
<reference evidence="1" key="1">
    <citation type="submission" date="2018-04" db="EMBL/GenBank/DDBJ databases">
        <title>Transcriptome of Schizaphis graminum biotype I.</title>
        <authorList>
            <person name="Scully E.D."/>
            <person name="Geib S.M."/>
            <person name="Palmer N.A."/>
            <person name="Koch K."/>
            <person name="Bradshaw J."/>
            <person name="Heng-Moss T."/>
            <person name="Sarath G."/>
        </authorList>
    </citation>
    <scope>NUCLEOTIDE SEQUENCE</scope>
</reference>
<evidence type="ECO:0000313" key="1">
    <source>
        <dbReference type="EMBL" id="MBY27732.1"/>
    </source>
</evidence>
<organism evidence="1">
    <name type="scientific">Schizaphis graminum</name>
    <name type="common">Green bug aphid</name>
    <dbReference type="NCBI Taxonomy" id="13262"/>
    <lineage>
        <taxon>Eukaryota</taxon>
        <taxon>Metazoa</taxon>
        <taxon>Ecdysozoa</taxon>
        <taxon>Arthropoda</taxon>
        <taxon>Hexapoda</taxon>
        <taxon>Insecta</taxon>
        <taxon>Pterygota</taxon>
        <taxon>Neoptera</taxon>
        <taxon>Paraneoptera</taxon>
        <taxon>Hemiptera</taxon>
        <taxon>Sternorrhyncha</taxon>
        <taxon>Aphidomorpha</taxon>
        <taxon>Aphidoidea</taxon>
        <taxon>Aphididae</taxon>
        <taxon>Aphidini</taxon>
        <taxon>Schizaphis</taxon>
    </lineage>
</organism>
<accession>A0A2S2PEB0</accession>
<dbReference type="EMBL" id="GGMR01015113">
    <property type="protein sequence ID" value="MBY27732.1"/>
    <property type="molecule type" value="Transcribed_RNA"/>
</dbReference>
<protein>
    <submittedName>
        <fullName evidence="1">Uncharacterized protein</fullName>
    </submittedName>
</protein>
<name>A0A2S2PEB0_SCHGA</name>
<proteinExistence type="predicted"/>
<gene>
    <name evidence="1" type="ORF">g.32593</name>
</gene>